<dbReference type="CDD" id="cd02799">
    <property type="entry name" value="tRNA_bind_EMAP-II_like"/>
    <property type="match status" value="1"/>
</dbReference>
<feature type="domain" description="TRNA-binding" evidence="6">
    <location>
        <begin position="123"/>
        <end position="232"/>
    </location>
</feature>
<gene>
    <name evidence="7" type="ORF">PGLA1383_LOCUS38677</name>
    <name evidence="8" type="ORF">PGLA2088_LOCUS26150</name>
</gene>
<keyword evidence="1 3" id="KW-0820">tRNA-binding</keyword>
<proteinExistence type="predicted"/>
<reference evidence="7" key="1">
    <citation type="submission" date="2021-02" db="EMBL/GenBank/DDBJ databases">
        <authorList>
            <person name="Dougan E. K."/>
            <person name="Rhodes N."/>
            <person name="Thang M."/>
            <person name="Chan C."/>
        </authorList>
    </citation>
    <scope>NUCLEOTIDE SEQUENCE</scope>
</reference>
<evidence type="ECO:0000256" key="1">
    <source>
        <dbReference type="ARBA" id="ARBA00022555"/>
    </source>
</evidence>
<dbReference type="EMBL" id="CAJNNW010026961">
    <property type="protein sequence ID" value="CAE8688813.1"/>
    <property type="molecule type" value="Genomic_DNA"/>
</dbReference>
<evidence type="ECO:0000313" key="9">
    <source>
        <dbReference type="Proteomes" id="UP000654075"/>
    </source>
</evidence>
<keyword evidence="5" id="KW-0732">Signal</keyword>
<keyword evidence="2 3" id="KW-0694">RNA-binding</keyword>
<evidence type="ECO:0000313" key="7">
    <source>
        <dbReference type="EMBL" id="CAE8621154.1"/>
    </source>
</evidence>
<dbReference type="OrthoDB" id="19141at2759"/>
<feature type="chain" id="PRO_5035595873" description="tRNA-binding domain-containing protein" evidence="5">
    <location>
        <begin position="26"/>
        <end position="295"/>
    </location>
</feature>
<organism evidence="7 9">
    <name type="scientific">Polarella glacialis</name>
    <name type="common">Dinoflagellate</name>
    <dbReference type="NCBI Taxonomy" id="89957"/>
    <lineage>
        <taxon>Eukaryota</taxon>
        <taxon>Sar</taxon>
        <taxon>Alveolata</taxon>
        <taxon>Dinophyceae</taxon>
        <taxon>Suessiales</taxon>
        <taxon>Suessiaceae</taxon>
        <taxon>Polarella</taxon>
    </lineage>
</organism>
<dbReference type="PANTHER" id="PTHR11586">
    <property type="entry name" value="TRNA-AMINOACYLATION COFACTOR ARC1 FAMILY MEMBER"/>
    <property type="match status" value="1"/>
</dbReference>
<evidence type="ECO:0000256" key="2">
    <source>
        <dbReference type="ARBA" id="ARBA00022884"/>
    </source>
</evidence>
<dbReference type="InterPro" id="IPR012340">
    <property type="entry name" value="NA-bd_OB-fold"/>
</dbReference>
<dbReference type="Gene3D" id="2.40.50.140">
    <property type="entry name" value="Nucleic acid-binding proteins"/>
    <property type="match status" value="1"/>
</dbReference>
<evidence type="ECO:0000256" key="3">
    <source>
        <dbReference type="PROSITE-ProRule" id="PRU00209"/>
    </source>
</evidence>
<feature type="compositionally biased region" description="Low complexity" evidence="4">
    <location>
        <begin position="98"/>
        <end position="108"/>
    </location>
</feature>
<accession>A0A813G4R0</accession>
<evidence type="ECO:0000256" key="4">
    <source>
        <dbReference type="SAM" id="MobiDB-lite"/>
    </source>
</evidence>
<dbReference type="PANTHER" id="PTHR11586:SF33">
    <property type="entry name" value="AMINOACYL TRNA SYNTHASE COMPLEX-INTERACTING MULTIFUNCTIONAL PROTEIN 1"/>
    <property type="match status" value="1"/>
</dbReference>
<name>A0A813G4R0_POLGL</name>
<dbReference type="Proteomes" id="UP000654075">
    <property type="component" value="Unassembled WGS sequence"/>
</dbReference>
<dbReference type="Proteomes" id="UP000626109">
    <property type="component" value="Unassembled WGS sequence"/>
</dbReference>
<dbReference type="InterPro" id="IPR002547">
    <property type="entry name" value="tRNA-bd_dom"/>
</dbReference>
<keyword evidence="9" id="KW-1185">Reference proteome</keyword>
<dbReference type="InterPro" id="IPR051270">
    <property type="entry name" value="Tyrosine-tRNA_ligase_regulator"/>
</dbReference>
<protein>
    <recommendedName>
        <fullName evidence="6">tRNA-binding domain-containing protein</fullName>
    </recommendedName>
</protein>
<evidence type="ECO:0000256" key="5">
    <source>
        <dbReference type="SAM" id="SignalP"/>
    </source>
</evidence>
<feature type="signal peptide" evidence="5">
    <location>
        <begin position="1"/>
        <end position="25"/>
    </location>
</feature>
<dbReference type="PROSITE" id="PS50886">
    <property type="entry name" value="TRBD"/>
    <property type="match status" value="1"/>
</dbReference>
<dbReference type="SUPFAM" id="SSF50249">
    <property type="entry name" value="Nucleic acid-binding proteins"/>
    <property type="match status" value="1"/>
</dbReference>
<dbReference type="Pfam" id="PF01588">
    <property type="entry name" value="tRNA_bind"/>
    <property type="match status" value="1"/>
</dbReference>
<dbReference type="EMBL" id="CAJNNV010027657">
    <property type="protein sequence ID" value="CAE8621154.1"/>
    <property type="molecule type" value="Genomic_DNA"/>
</dbReference>
<comment type="caution">
    <text evidence="7">The sequence shown here is derived from an EMBL/GenBank/DDBJ whole genome shotgun (WGS) entry which is preliminary data.</text>
</comment>
<evidence type="ECO:0000259" key="6">
    <source>
        <dbReference type="PROSITE" id="PS50886"/>
    </source>
</evidence>
<evidence type="ECO:0000313" key="8">
    <source>
        <dbReference type="EMBL" id="CAE8688813.1"/>
    </source>
</evidence>
<sequence>MGFSARRRPWALAVMSLTAAATGAARSRAFALGARAPVAASPTSSSNAVGSTLRHAAPRVGSAPLALASFARFRPSWSTCAISLAAVQLASRCRRGGRSSSSSTVARGAGEGEPSDIPQVQSDISLLDFRVGKILSCEPHPESDKLLVERIDVGEEEPRRILSGIAKFYTPDQIVGKTVVIVANLKARKVGGIESNGMVLCATKRDAPEDESPSLLQLVEAPEGAAAGERVVVAVAEQLHGEPSPPNKVDKKKLYVKMAPDLRTNAEGTVCWKDSVFMTTAGPCTAKDVLSGEVS</sequence>
<feature type="region of interest" description="Disordered" evidence="4">
    <location>
        <begin position="95"/>
        <end position="118"/>
    </location>
</feature>
<dbReference type="AlphaFoldDB" id="A0A813G4R0"/>
<dbReference type="GO" id="GO:0000049">
    <property type="term" value="F:tRNA binding"/>
    <property type="evidence" value="ECO:0007669"/>
    <property type="project" value="UniProtKB-UniRule"/>
</dbReference>